<dbReference type="Proteomes" id="UP001289374">
    <property type="component" value="Unassembled WGS sequence"/>
</dbReference>
<reference evidence="2" key="1">
    <citation type="submission" date="2020-06" db="EMBL/GenBank/DDBJ databases">
        <authorList>
            <person name="Li T."/>
            <person name="Hu X."/>
            <person name="Zhang T."/>
            <person name="Song X."/>
            <person name="Zhang H."/>
            <person name="Dai N."/>
            <person name="Sheng W."/>
            <person name="Hou X."/>
            <person name="Wei L."/>
        </authorList>
    </citation>
    <scope>NUCLEOTIDE SEQUENCE</scope>
    <source>
        <strain evidence="2">K16</strain>
        <tissue evidence="2">Leaf</tissue>
    </source>
</reference>
<keyword evidence="3" id="KW-1185">Reference proteome</keyword>
<name>A0AAE1X7A1_9LAMI</name>
<evidence type="ECO:0000313" key="3">
    <source>
        <dbReference type="Proteomes" id="UP001289374"/>
    </source>
</evidence>
<evidence type="ECO:0000256" key="1">
    <source>
        <dbReference type="SAM" id="MobiDB-lite"/>
    </source>
</evidence>
<gene>
    <name evidence="2" type="ORF">Sango_0608400</name>
</gene>
<dbReference type="EMBL" id="JACGWL010000003">
    <property type="protein sequence ID" value="KAK4406019.1"/>
    <property type="molecule type" value="Genomic_DNA"/>
</dbReference>
<dbReference type="InterPro" id="IPR039624">
    <property type="entry name" value="LEA1/2/D7/KIN2"/>
</dbReference>
<reference evidence="2" key="2">
    <citation type="journal article" date="2024" name="Plant">
        <title>Genomic evolution and insights into agronomic trait innovations of Sesamum species.</title>
        <authorList>
            <person name="Miao H."/>
            <person name="Wang L."/>
            <person name="Qu L."/>
            <person name="Liu H."/>
            <person name="Sun Y."/>
            <person name="Le M."/>
            <person name="Wang Q."/>
            <person name="Wei S."/>
            <person name="Zheng Y."/>
            <person name="Lin W."/>
            <person name="Duan Y."/>
            <person name="Cao H."/>
            <person name="Xiong S."/>
            <person name="Wang X."/>
            <person name="Wei L."/>
            <person name="Li C."/>
            <person name="Ma Q."/>
            <person name="Ju M."/>
            <person name="Zhao R."/>
            <person name="Li G."/>
            <person name="Mu C."/>
            <person name="Tian Q."/>
            <person name="Mei H."/>
            <person name="Zhang T."/>
            <person name="Gao T."/>
            <person name="Zhang H."/>
        </authorList>
    </citation>
    <scope>NUCLEOTIDE SEQUENCE</scope>
    <source>
        <strain evidence="2">K16</strain>
    </source>
</reference>
<protein>
    <submittedName>
        <fullName evidence="2">Late embryogenesis abundant protein 1</fullName>
    </submittedName>
</protein>
<organism evidence="2 3">
    <name type="scientific">Sesamum angolense</name>
    <dbReference type="NCBI Taxonomy" id="2727404"/>
    <lineage>
        <taxon>Eukaryota</taxon>
        <taxon>Viridiplantae</taxon>
        <taxon>Streptophyta</taxon>
        <taxon>Embryophyta</taxon>
        <taxon>Tracheophyta</taxon>
        <taxon>Spermatophyta</taxon>
        <taxon>Magnoliopsida</taxon>
        <taxon>eudicotyledons</taxon>
        <taxon>Gunneridae</taxon>
        <taxon>Pentapetalae</taxon>
        <taxon>asterids</taxon>
        <taxon>lamiids</taxon>
        <taxon>Lamiales</taxon>
        <taxon>Pedaliaceae</taxon>
        <taxon>Sesamum</taxon>
    </lineage>
</organism>
<evidence type="ECO:0000313" key="2">
    <source>
        <dbReference type="EMBL" id="KAK4406019.1"/>
    </source>
</evidence>
<sequence length="76" mass="8327">MLLEQEKAEQWVDSAKDTMNQARDKASEAAENTQGQAQLRKEETAGFLQQTGEQVVNMAQGALDGVKNTLGMSDKK</sequence>
<accession>A0AAE1X7A1</accession>
<proteinExistence type="predicted"/>
<dbReference type="AlphaFoldDB" id="A0AAE1X7A1"/>
<feature type="region of interest" description="Disordered" evidence="1">
    <location>
        <begin position="1"/>
        <end position="37"/>
    </location>
</feature>
<dbReference type="PANTHER" id="PTHR34191:SF20">
    <property type="entry name" value="LATE EMBRYOGENESIS ABUNDANT PROTEIN (LEA) FAMILY PROTEIN"/>
    <property type="match status" value="1"/>
</dbReference>
<dbReference type="PANTHER" id="PTHR34191">
    <property type="entry name" value="LATE EMBRYOGENESIS ABUNDANT PROTEIN (LEA) FAMILY PROTEIN"/>
    <property type="match status" value="1"/>
</dbReference>
<comment type="caution">
    <text evidence="2">The sequence shown here is derived from an EMBL/GenBank/DDBJ whole genome shotgun (WGS) entry which is preliminary data.</text>
</comment>
<feature type="compositionally biased region" description="Basic and acidic residues" evidence="1">
    <location>
        <begin position="1"/>
        <end position="28"/>
    </location>
</feature>